<dbReference type="EMBL" id="KZ505958">
    <property type="protein sequence ID" value="PKU42806.1"/>
    <property type="molecule type" value="Genomic_DNA"/>
</dbReference>
<reference evidence="2" key="1">
    <citation type="submission" date="2017-11" db="EMBL/GenBank/DDBJ databases">
        <authorList>
            <person name="Lima N.C."/>
            <person name="Parody-Merino A.M."/>
            <person name="Battley P.F."/>
            <person name="Fidler A.E."/>
            <person name="Prosdocimi F."/>
        </authorList>
    </citation>
    <scope>NUCLEOTIDE SEQUENCE [LARGE SCALE GENOMIC DNA]</scope>
</reference>
<gene>
    <name evidence="1" type="ORF">llap_6885</name>
</gene>
<dbReference type="AlphaFoldDB" id="A0A2I0U9R9"/>
<keyword evidence="2" id="KW-1185">Reference proteome</keyword>
<evidence type="ECO:0000313" key="2">
    <source>
        <dbReference type="Proteomes" id="UP000233556"/>
    </source>
</evidence>
<evidence type="ECO:0008006" key="3">
    <source>
        <dbReference type="Google" id="ProtNLM"/>
    </source>
</evidence>
<dbReference type="PANTHER" id="PTHR33332">
    <property type="entry name" value="REVERSE TRANSCRIPTASE DOMAIN-CONTAINING PROTEIN"/>
    <property type="match status" value="1"/>
</dbReference>
<protein>
    <recommendedName>
        <fullName evidence="3">Rna-directed dna polymerase from mobile element jockey-like</fullName>
    </recommendedName>
</protein>
<organism evidence="1 2">
    <name type="scientific">Limosa lapponica baueri</name>
    <dbReference type="NCBI Taxonomy" id="1758121"/>
    <lineage>
        <taxon>Eukaryota</taxon>
        <taxon>Metazoa</taxon>
        <taxon>Chordata</taxon>
        <taxon>Craniata</taxon>
        <taxon>Vertebrata</taxon>
        <taxon>Euteleostomi</taxon>
        <taxon>Archelosauria</taxon>
        <taxon>Archosauria</taxon>
        <taxon>Dinosauria</taxon>
        <taxon>Saurischia</taxon>
        <taxon>Theropoda</taxon>
        <taxon>Coelurosauria</taxon>
        <taxon>Aves</taxon>
        <taxon>Neognathae</taxon>
        <taxon>Neoaves</taxon>
        <taxon>Charadriiformes</taxon>
        <taxon>Scolopacidae</taxon>
        <taxon>Limosa</taxon>
    </lineage>
</organism>
<sequence>MDHLKDKELARSCSQCLNVQVAPSDERRSSGVGIALVLFNIFVGDMDSGIECTLSMMTPSCMLRSTCWRKGMPSRGTWTGLRGGPVQTSLNSARPRTKSCMRVMAIPCTNRRWTESSPEEKDLGLFFDEKLNMSWQCALTVQKAKCILGCIKTSMASRSREVILPLYSSLVRPHLRYYIQLWGPQHKKDMDLLERLQRKALMKIRWLEHLSCKDGLRELGLFSLEKRRL</sequence>
<dbReference type="Proteomes" id="UP000233556">
    <property type="component" value="Unassembled WGS sequence"/>
</dbReference>
<reference evidence="2" key="2">
    <citation type="submission" date="2017-12" db="EMBL/GenBank/DDBJ databases">
        <title>Genome sequence of the Bar-tailed Godwit (Limosa lapponica baueri).</title>
        <authorList>
            <person name="Lima N.C.B."/>
            <person name="Parody-Merino A.M."/>
            <person name="Battley P.F."/>
            <person name="Fidler A.E."/>
            <person name="Prosdocimi F."/>
        </authorList>
    </citation>
    <scope>NUCLEOTIDE SEQUENCE [LARGE SCALE GENOMIC DNA]</scope>
</reference>
<proteinExistence type="predicted"/>
<accession>A0A2I0U9R9</accession>
<evidence type="ECO:0000313" key="1">
    <source>
        <dbReference type="EMBL" id="PKU42806.1"/>
    </source>
</evidence>
<name>A0A2I0U9R9_LIMLA</name>
<dbReference type="OrthoDB" id="410381at2759"/>